<keyword evidence="5" id="KW-1185">Reference proteome</keyword>
<dbReference type="AlphaFoldDB" id="A0A8C1B5M5"/>
<evidence type="ECO:0000313" key="5">
    <source>
        <dbReference type="Proteomes" id="UP001108240"/>
    </source>
</evidence>
<feature type="region of interest" description="Disordered" evidence="2">
    <location>
        <begin position="857"/>
        <end position="878"/>
    </location>
</feature>
<feature type="compositionally biased region" description="Basic and acidic residues" evidence="2">
    <location>
        <begin position="31"/>
        <end position="43"/>
    </location>
</feature>
<evidence type="ECO:0000313" key="4">
    <source>
        <dbReference type="Ensembl" id="ENSCCRP00000028311.2"/>
    </source>
</evidence>
<feature type="compositionally biased region" description="Basic residues" evidence="2">
    <location>
        <begin position="745"/>
        <end position="754"/>
    </location>
</feature>
<name>A0A8C1B5M5_CYPCA</name>
<dbReference type="PANTHER" id="PTHR14522:SF2">
    <property type="entry name" value="PROLINE-RICH PROTEIN 14"/>
    <property type="match status" value="1"/>
</dbReference>
<feature type="region of interest" description="Disordered" evidence="2">
    <location>
        <begin position="721"/>
        <end position="754"/>
    </location>
</feature>
<evidence type="ECO:0000259" key="3">
    <source>
        <dbReference type="Pfam" id="PF15386"/>
    </source>
</evidence>
<feature type="region of interest" description="Disordered" evidence="2">
    <location>
        <begin position="362"/>
        <end position="389"/>
    </location>
</feature>
<organism evidence="4 5">
    <name type="scientific">Cyprinus carpio carpio</name>
    <dbReference type="NCBI Taxonomy" id="630221"/>
    <lineage>
        <taxon>Eukaryota</taxon>
        <taxon>Metazoa</taxon>
        <taxon>Chordata</taxon>
        <taxon>Craniata</taxon>
        <taxon>Vertebrata</taxon>
        <taxon>Euteleostomi</taxon>
        <taxon>Actinopterygii</taxon>
        <taxon>Neopterygii</taxon>
        <taxon>Teleostei</taxon>
        <taxon>Ostariophysi</taxon>
        <taxon>Cypriniformes</taxon>
        <taxon>Cyprinidae</taxon>
        <taxon>Cyprininae</taxon>
        <taxon>Cyprinus</taxon>
    </lineage>
</organism>
<feature type="region of interest" description="Disordered" evidence="2">
    <location>
        <begin position="248"/>
        <end position="299"/>
    </location>
</feature>
<protein>
    <submittedName>
        <fullName evidence="4">Proline rich 14</fullName>
    </submittedName>
</protein>
<sequence>MEEQYSEGENHKPVSPCISSQLEDGSPAKEQSQDLKPMQRESPESPSAIKRWEFGPLLKSFKSKMASFTEIVMTPVRLFKPSDSLSLITLPDRHEQLIESNAEYSTWTEEAETDKCRNGLFPKRPSSEKVQCNTAPKRNRVAQRWNFCTISTSNNLEPVLDHVQMHSEVSTNEENQIDRSSSQSQAVLQDWTRDASPCKAQSPFLRTRPNLSTEKPLNSVSAMCVSKQANVQMEPLIVLHHLSGERQTRSSDTACGHSHESYFSEEKSNLLKPESERSTNKTCANKPDPGASFSTSSDFDLIDKDASTVGREESFARMATRKSPRKKHLSGLAGPPSTELATFMKTKGSKTLDVEMKESPFENSAEWTDHSSEISNPPKTTSVREVRPKRCREALQTNKALEARGKCDLQNAKERRSARNKKLKSNGITLEINQEEETFVQVRKKRKGFSTMYPLQDPNVPVGTSNAADGEMRNSVETSDQMGQDKMMRSRLRKNVKCRMLLTSSIEDDATETTSSQNGTHNVLIDNTMSGPSEPPLFQQPIQPQEPEMTTETRKTRRHLKSTGVVLQRRNIHLPKHKFEDYSVTSVVDPAGPSKPSKRTLLHSEQSVIVAEEQETCISGLKAREEIQEISPPVSTAPVDSERKLSRPTKNVIRPRRKAVSVAKRIGAVGGNNEAESQEKTMAAVPVLSLSGSGPNRLLRSYSCPEIPSLVFSDCHLPRSHTHDISTTSPSRKSSPSPLPIHLHSPSKRTRRHTVCSVEIEREIAPLCLRKEVYPASRGGPLCPSSPYSPSTSLTALASCFLSSPLAFLSKSSSQGRTHASATSSGSVSAASCFSASSSSSSPSSFSHPFSSTLKSSHALNGPSSVTPSPETPSTSVSSLCSAFSQSSLEGDNRVLQMECEESIDEERSNFDLKLSAAISEEKALSDSEIKTEIKDGLRGKVSSIRIRKKIPKPQNNLTPMGLPKIIRCVCKEKVIGLVISICVCTSSQQRYISCFVFHRIKKKDFSLEEIYTNKNFSKPPDGRLETIFEVPLNRRDGSQAVVGQKKVKRFVEFPELGVARKPKKPLVGVMAGGGAQRNAVFCRTRRGVGVSSRVEDGRTLQQLESLLGSRLEELDTWMALQQVAG</sequence>
<keyword evidence="1" id="KW-0597">Phosphoprotein</keyword>
<feature type="compositionally biased region" description="Basic residues" evidence="2">
    <location>
        <begin position="319"/>
        <end position="329"/>
    </location>
</feature>
<reference evidence="4" key="1">
    <citation type="submission" date="2025-08" db="UniProtKB">
        <authorList>
            <consortium name="Ensembl"/>
        </authorList>
    </citation>
    <scope>IDENTIFICATION</scope>
</reference>
<proteinExistence type="predicted"/>
<feature type="region of interest" description="Disordered" evidence="2">
    <location>
        <begin position="528"/>
        <end position="558"/>
    </location>
</feature>
<dbReference type="InterPro" id="IPR026320">
    <property type="entry name" value="PRR14"/>
</dbReference>
<dbReference type="Pfam" id="PF15386">
    <property type="entry name" value="Tantalus"/>
    <property type="match status" value="1"/>
</dbReference>
<feature type="region of interest" description="Disordered" evidence="2">
    <location>
        <begin position="451"/>
        <end position="470"/>
    </location>
</feature>
<dbReference type="OMA" id="ISICVCT"/>
<feature type="domain" description="Tantalus-like" evidence="3">
    <location>
        <begin position="1000"/>
        <end position="1047"/>
    </location>
</feature>
<feature type="compositionally biased region" description="Low complexity" evidence="2">
    <location>
        <begin position="726"/>
        <end position="744"/>
    </location>
</feature>
<dbReference type="PANTHER" id="PTHR14522">
    <property type="entry name" value="EMO2-RELATED"/>
    <property type="match status" value="1"/>
</dbReference>
<dbReference type="Ensembl" id="ENSCCRT00000030728.2">
    <property type="protein sequence ID" value="ENSCCRP00000028311.2"/>
    <property type="gene ID" value="ENSCCRG00000080330.1"/>
</dbReference>
<feature type="compositionally biased region" description="Basic and acidic residues" evidence="2">
    <location>
        <begin position="257"/>
        <end position="279"/>
    </location>
</feature>
<dbReference type="GeneTree" id="ENSGT00520000055626"/>
<accession>A0A8C1B5M5</accession>
<reference evidence="4" key="2">
    <citation type="submission" date="2025-09" db="UniProtKB">
        <authorList>
            <consortium name="Ensembl"/>
        </authorList>
    </citation>
    <scope>IDENTIFICATION</scope>
</reference>
<evidence type="ECO:0000256" key="1">
    <source>
        <dbReference type="ARBA" id="ARBA00022553"/>
    </source>
</evidence>
<feature type="region of interest" description="Disordered" evidence="2">
    <location>
        <begin position="313"/>
        <end position="339"/>
    </location>
</feature>
<dbReference type="Proteomes" id="UP001108240">
    <property type="component" value="Unplaced"/>
</dbReference>
<evidence type="ECO:0000256" key="2">
    <source>
        <dbReference type="SAM" id="MobiDB-lite"/>
    </source>
</evidence>
<dbReference type="InterPro" id="IPR028149">
    <property type="entry name" value="Tantalus-like"/>
</dbReference>
<feature type="region of interest" description="Disordered" evidence="2">
    <location>
        <begin position="1"/>
        <end position="49"/>
    </location>
</feature>